<evidence type="ECO:0000313" key="5">
    <source>
        <dbReference type="EMBL" id="KAG9352196.1"/>
    </source>
</evidence>
<dbReference type="PANTHER" id="PTHR46349:SF2">
    <property type="entry name" value="CINGULIN-LIKE PROTEIN 1"/>
    <property type="match status" value="1"/>
</dbReference>
<gene>
    <name evidence="5" type="ORF">JZ751_020609</name>
</gene>
<feature type="compositionally biased region" description="Basic and acidic residues" evidence="3">
    <location>
        <begin position="389"/>
        <end position="409"/>
    </location>
</feature>
<feature type="compositionally biased region" description="Low complexity" evidence="3">
    <location>
        <begin position="209"/>
        <end position="229"/>
    </location>
</feature>
<feature type="region of interest" description="Disordered" evidence="3">
    <location>
        <begin position="80"/>
        <end position="120"/>
    </location>
</feature>
<dbReference type="GO" id="GO:0016459">
    <property type="term" value="C:myosin complex"/>
    <property type="evidence" value="ECO:0007669"/>
    <property type="project" value="InterPro"/>
</dbReference>
<feature type="compositionally biased region" description="Polar residues" evidence="3">
    <location>
        <begin position="164"/>
        <end position="179"/>
    </location>
</feature>
<dbReference type="GO" id="GO:0005923">
    <property type="term" value="C:bicellular tight junction"/>
    <property type="evidence" value="ECO:0007669"/>
    <property type="project" value="TreeGrafter"/>
</dbReference>
<comment type="caution">
    <text evidence="5">The sequence shown here is derived from an EMBL/GenBank/DDBJ whole genome shotgun (WGS) entry which is preliminary data.</text>
</comment>
<dbReference type="EMBL" id="JAFBMS010000005">
    <property type="protein sequence ID" value="KAG9352196.1"/>
    <property type="molecule type" value="Genomic_DNA"/>
</dbReference>
<protein>
    <recommendedName>
        <fullName evidence="4">Myosin tail domain-containing protein</fullName>
    </recommendedName>
</protein>
<feature type="domain" description="Myosin tail" evidence="4">
    <location>
        <begin position="1009"/>
        <end position="1226"/>
    </location>
</feature>
<evidence type="ECO:0000256" key="3">
    <source>
        <dbReference type="SAM" id="MobiDB-lite"/>
    </source>
</evidence>
<name>A0A8T2PK57_9TELE</name>
<evidence type="ECO:0000256" key="1">
    <source>
        <dbReference type="ARBA" id="ARBA00023054"/>
    </source>
</evidence>
<dbReference type="GO" id="GO:0150105">
    <property type="term" value="P:protein localization to cell-cell junction"/>
    <property type="evidence" value="ECO:0007669"/>
    <property type="project" value="TreeGrafter"/>
</dbReference>
<feature type="compositionally biased region" description="Polar residues" evidence="3">
    <location>
        <begin position="144"/>
        <end position="153"/>
    </location>
</feature>
<feature type="compositionally biased region" description="Low complexity" evidence="3">
    <location>
        <begin position="283"/>
        <end position="297"/>
    </location>
</feature>
<reference evidence="5" key="1">
    <citation type="thesis" date="2021" institute="BYU ScholarsArchive" country="Provo, UT, USA">
        <title>Applications of and Algorithms for Genome Assembly and Genomic Analyses with an Emphasis on Marine Teleosts.</title>
        <authorList>
            <person name="Pickett B.D."/>
        </authorList>
    </citation>
    <scope>NUCLEOTIDE SEQUENCE</scope>
    <source>
        <strain evidence="5">HI-2016</strain>
    </source>
</reference>
<feature type="compositionally biased region" description="Basic residues" evidence="3">
    <location>
        <begin position="356"/>
        <end position="367"/>
    </location>
</feature>
<dbReference type="InterPro" id="IPR002928">
    <property type="entry name" value="Myosin_tail"/>
</dbReference>
<proteinExistence type="predicted"/>
<accession>A0A8T2PK57</accession>
<feature type="compositionally biased region" description="Polar residues" evidence="3">
    <location>
        <begin position="1212"/>
        <end position="1224"/>
    </location>
</feature>
<feature type="compositionally biased region" description="Basic and acidic residues" evidence="3">
    <location>
        <begin position="368"/>
        <end position="378"/>
    </location>
</feature>
<feature type="region of interest" description="Disordered" evidence="3">
    <location>
        <begin position="347"/>
        <end position="446"/>
    </location>
</feature>
<keyword evidence="6" id="KW-1185">Reference proteome</keyword>
<dbReference type="Pfam" id="PF01576">
    <property type="entry name" value="Myosin_tail_1"/>
    <property type="match status" value="2"/>
</dbReference>
<feature type="region of interest" description="Disordered" evidence="3">
    <location>
        <begin position="459"/>
        <end position="507"/>
    </location>
</feature>
<feature type="domain" description="Myosin tail" evidence="4">
    <location>
        <begin position="579"/>
        <end position="994"/>
    </location>
</feature>
<dbReference type="SUPFAM" id="SSF90257">
    <property type="entry name" value="Myosin rod fragments"/>
    <property type="match status" value="1"/>
</dbReference>
<feature type="compositionally biased region" description="Basic and acidic residues" evidence="3">
    <location>
        <begin position="263"/>
        <end position="279"/>
    </location>
</feature>
<evidence type="ECO:0000256" key="2">
    <source>
        <dbReference type="SAM" id="Coils"/>
    </source>
</evidence>
<feature type="region of interest" description="Disordered" evidence="3">
    <location>
        <begin position="141"/>
        <end position="305"/>
    </location>
</feature>
<feature type="compositionally biased region" description="Basic and acidic residues" evidence="3">
    <location>
        <begin position="80"/>
        <end position="95"/>
    </location>
</feature>
<feature type="coiled-coil region" evidence="2">
    <location>
        <begin position="578"/>
        <end position="682"/>
    </location>
</feature>
<feature type="region of interest" description="Disordered" evidence="3">
    <location>
        <begin position="1204"/>
        <end position="1254"/>
    </location>
</feature>
<dbReference type="PANTHER" id="PTHR46349">
    <property type="entry name" value="CINGULIN-LIKE PROTEIN 1-RELATED"/>
    <property type="match status" value="1"/>
</dbReference>
<feature type="compositionally biased region" description="Low complexity" evidence="3">
    <location>
        <begin position="488"/>
        <end position="499"/>
    </location>
</feature>
<feature type="compositionally biased region" description="Acidic residues" evidence="3">
    <location>
        <begin position="1240"/>
        <end position="1253"/>
    </location>
</feature>
<dbReference type="Proteomes" id="UP000824540">
    <property type="component" value="Unassembled WGS sequence"/>
</dbReference>
<evidence type="ECO:0000313" key="6">
    <source>
        <dbReference type="Proteomes" id="UP000824540"/>
    </source>
</evidence>
<dbReference type="AlphaFoldDB" id="A0A8T2PK57"/>
<feature type="compositionally biased region" description="Polar residues" evidence="3">
    <location>
        <begin position="194"/>
        <end position="203"/>
    </location>
</feature>
<feature type="compositionally biased region" description="Low complexity" evidence="3">
    <location>
        <begin position="248"/>
        <end position="262"/>
    </location>
</feature>
<dbReference type="Gene3D" id="6.10.250.2420">
    <property type="match status" value="1"/>
</dbReference>
<dbReference type="OrthoDB" id="6108017at2759"/>
<sequence>MESSRVDGLPNGVLQQGYANRTARSQDNGLYGLTIRVKGIDGHPYVVMNNQYRDENSGVNPQSNGTTDKDCDCEKDFKEVIESRPKSPFVEDRSQKQTSHNGMKGFRESQKKPSSVSMDQMEPELVNPYAPENFSLSLDRYRSLPSSGTSSVETPAKHQYSLPRASSTPVNSRSPSLNRHLSPEPPRDKKEAQPKTQPQTQPLAKSRVQPPAQSQTQTQPTVKTQPQVPAKSKTPAVAHAPIHSTKFPSRSPSTVSSPTSPDDSGRKPDLLLLKRHDSCGPELSLSRSRHSSTSSSSGRTFPEDQQEALYADTINRHENRRYIPFLPGTGRDIDTAHIPGVDELIEKFSGTGTNTQHRRGRAGRRNRINPEDRKRSRSVDSALPFGLRGDPDYLDKFSKNQGRSTEHVLRPSQLGLQKSTYHHDEKDQDSSTPESPQGAVFNGTSSIPGYKRVLMRSSTLQLKSKAPEEDKPSRSVKVLTNTTPGALTKTNNTDKQTNTARNAQMTPDLLKGQQDLSQQTNEETARQILFNYLRDGNADNDDSTKKKVNLVFEKIQTLRSRAVGNVQGDKPPDAARERRTMQELKAQLESRVVDLTEQLKEEVKKQRNLSEACERAGADARDLREKLKSSQDECKRLKEQLCKTEAELHSTVEELFQVKMEREQCQSEVRDLQDQLSEMHDELDCAKRPGPDEEEKQVIMQAMMHLKMDLEDVLLAKEEKEEVLRKRERELTALKGALKEEVASHDQEVDKMKEQYEQELQKLRLSMEEAKQASNVACQEKGDLEAAKSSVEGRAARLSQEVERLHRRAQELENEVAKLNRIIDEAKLQESRLDDRVARLEKERKQLELSLEDARQEEEETSLANRTLATRLDDSQRSLARLTQDHKDLSERLKEENNQKELLKKTKSQVEEERRLLDRAVEKLQKEMSEIVEASQASTQELQVQINEYKDKNRRELAELQRQLRDKGLEQDKARLAMKTLQEEMSHLEADLRECKRERDEAVLRGQDLERKVYDLEVDLETRSHKDDKSRQMKLMEDRISQLEQDLEEERSSGDDLMDRVTRGREQVEQMRNELLQERAARQDLECDKTALERRNKDLKSRLAHLEGSQKSSKEGLVSQLEGRIQELEERLEGEERERANLLQVNRKLERKVKDMTMQLDDERHSMQDQKDQLNLKLKALKRQMDEAEEEIDRLEHGRKKLQRDLDEQVETNDQLQGQLNSLRNEMRRKSAPVPHLNDLDDDEYDDDDDISTDGEFFYNATSAYK</sequence>
<dbReference type="Gene3D" id="1.20.5.340">
    <property type="match status" value="1"/>
</dbReference>
<organism evidence="5 6">
    <name type="scientific">Albula glossodonta</name>
    <name type="common">roundjaw bonefish</name>
    <dbReference type="NCBI Taxonomy" id="121402"/>
    <lineage>
        <taxon>Eukaryota</taxon>
        <taxon>Metazoa</taxon>
        <taxon>Chordata</taxon>
        <taxon>Craniata</taxon>
        <taxon>Vertebrata</taxon>
        <taxon>Euteleostomi</taxon>
        <taxon>Actinopterygii</taxon>
        <taxon>Neopterygii</taxon>
        <taxon>Teleostei</taxon>
        <taxon>Albuliformes</taxon>
        <taxon>Albulidae</taxon>
        <taxon>Albula</taxon>
    </lineage>
</organism>
<keyword evidence="1 2" id="KW-0175">Coiled coil</keyword>
<evidence type="ECO:0000259" key="4">
    <source>
        <dbReference type="Pfam" id="PF01576"/>
    </source>
</evidence>
<feature type="compositionally biased region" description="Basic and acidic residues" evidence="3">
    <location>
        <begin position="181"/>
        <end position="193"/>
    </location>
</feature>